<comment type="similarity">
    <text evidence="2">Belongs to the uroporphyrinogen-III synthase family.</text>
</comment>
<dbReference type="InterPro" id="IPR003754">
    <property type="entry name" value="4pyrrol_synth_uPrphyn_synth"/>
</dbReference>
<keyword evidence="5" id="KW-0627">Porphyrin biosynthesis</keyword>
<evidence type="ECO:0000256" key="8">
    <source>
        <dbReference type="ARBA" id="ARBA00048617"/>
    </source>
</evidence>
<evidence type="ECO:0000313" key="10">
    <source>
        <dbReference type="EMBL" id="KKL94748.1"/>
    </source>
</evidence>
<evidence type="ECO:0000256" key="7">
    <source>
        <dbReference type="ARBA" id="ARBA00032649"/>
    </source>
</evidence>
<dbReference type="EMBL" id="LAZR01018847">
    <property type="protein sequence ID" value="KKL94748.1"/>
    <property type="molecule type" value="Genomic_DNA"/>
</dbReference>
<organism evidence="10">
    <name type="scientific">marine sediment metagenome</name>
    <dbReference type="NCBI Taxonomy" id="412755"/>
    <lineage>
        <taxon>unclassified sequences</taxon>
        <taxon>metagenomes</taxon>
        <taxon>ecological metagenomes</taxon>
    </lineage>
</organism>
<evidence type="ECO:0000256" key="3">
    <source>
        <dbReference type="ARBA" id="ARBA00013109"/>
    </source>
</evidence>
<dbReference type="GO" id="GO:0004852">
    <property type="term" value="F:uroporphyrinogen-III synthase activity"/>
    <property type="evidence" value="ECO:0007669"/>
    <property type="project" value="UniProtKB-EC"/>
</dbReference>
<evidence type="ECO:0000256" key="1">
    <source>
        <dbReference type="ARBA" id="ARBA00004772"/>
    </source>
</evidence>
<evidence type="ECO:0000256" key="4">
    <source>
        <dbReference type="ARBA" id="ARBA00023239"/>
    </source>
</evidence>
<name>A0A0F9G7V2_9ZZZZ</name>
<dbReference type="CDD" id="cd06578">
    <property type="entry name" value="HemD"/>
    <property type="match status" value="1"/>
</dbReference>
<evidence type="ECO:0000256" key="2">
    <source>
        <dbReference type="ARBA" id="ARBA00008133"/>
    </source>
</evidence>
<dbReference type="SUPFAM" id="SSF69618">
    <property type="entry name" value="HemD-like"/>
    <property type="match status" value="1"/>
</dbReference>
<reference evidence="10" key="1">
    <citation type="journal article" date="2015" name="Nature">
        <title>Complex archaea that bridge the gap between prokaryotes and eukaryotes.</title>
        <authorList>
            <person name="Spang A."/>
            <person name="Saw J.H."/>
            <person name="Jorgensen S.L."/>
            <person name="Zaremba-Niedzwiedzka K."/>
            <person name="Martijn J."/>
            <person name="Lind A.E."/>
            <person name="van Eijk R."/>
            <person name="Schleper C."/>
            <person name="Guy L."/>
            <person name="Ettema T.J."/>
        </authorList>
    </citation>
    <scope>NUCLEOTIDE SEQUENCE</scope>
</reference>
<evidence type="ECO:0000256" key="5">
    <source>
        <dbReference type="ARBA" id="ARBA00023244"/>
    </source>
</evidence>
<accession>A0A0F9G7V2</accession>
<dbReference type="PANTHER" id="PTHR38042">
    <property type="entry name" value="UROPORPHYRINOGEN-III SYNTHASE, CHLOROPLASTIC"/>
    <property type="match status" value="1"/>
</dbReference>
<protein>
    <recommendedName>
        <fullName evidence="3">uroporphyrinogen-III synthase</fullName>
        <ecNumber evidence="3">4.2.1.75</ecNumber>
    </recommendedName>
    <alternativeName>
        <fullName evidence="7">Hydroxymethylbilane hydrolyase [cyclizing]</fullName>
    </alternativeName>
    <alternativeName>
        <fullName evidence="6">Uroporphyrinogen-III cosynthase</fullName>
    </alternativeName>
</protein>
<dbReference type="PANTHER" id="PTHR38042:SF1">
    <property type="entry name" value="UROPORPHYRINOGEN-III SYNTHASE, CHLOROPLASTIC"/>
    <property type="match status" value="1"/>
</dbReference>
<sequence length="255" mass="27612">MVTKSSHAGSLNGLKVLVTRPEQQAATLCNSITAGGGIAIAFPVIDILPISSWNESKISINQQDMIIFVSRNAVIHFMAGMQGSLPDDIQLVAVGAGTAETMREQGLRVNILPPPPGGSEALLLMPELNNVQNKHILIVRGDGGREHLADTLIARDANIKYLEVYQRGLATRSKQEIELAKTADCIVITSVAGLDNVCLLINIDELTSKWLIVMSERIRQHALSLGFQHCVVVDDASDAAVMQQVNRMEQNDGKK</sequence>
<dbReference type="EC" id="4.2.1.75" evidence="3"/>
<comment type="catalytic activity">
    <reaction evidence="8">
        <text>hydroxymethylbilane = uroporphyrinogen III + H2O</text>
        <dbReference type="Rhea" id="RHEA:18965"/>
        <dbReference type="ChEBI" id="CHEBI:15377"/>
        <dbReference type="ChEBI" id="CHEBI:57308"/>
        <dbReference type="ChEBI" id="CHEBI:57845"/>
        <dbReference type="EC" id="4.2.1.75"/>
    </reaction>
</comment>
<proteinExistence type="inferred from homology"/>
<comment type="caution">
    <text evidence="10">The sequence shown here is derived from an EMBL/GenBank/DDBJ whole genome shotgun (WGS) entry which is preliminary data.</text>
</comment>
<keyword evidence="4" id="KW-0456">Lyase</keyword>
<dbReference type="InterPro" id="IPR036108">
    <property type="entry name" value="4pyrrol_syn_uPrphyn_synt_sf"/>
</dbReference>
<comment type="pathway">
    <text evidence="1">Porphyrin-containing compound metabolism; protoporphyrin-IX biosynthesis; coproporphyrinogen-III from 5-aminolevulinate: step 3/4.</text>
</comment>
<dbReference type="Pfam" id="PF02602">
    <property type="entry name" value="HEM4"/>
    <property type="match status" value="1"/>
</dbReference>
<gene>
    <name evidence="10" type="ORF">LCGC14_1861560</name>
</gene>
<dbReference type="InterPro" id="IPR039793">
    <property type="entry name" value="UROS/Hem4"/>
</dbReference>
<evidence type="ECO:0000256" key="6">
    <source>
        <dbReference type="ARBA" id="ARBA00031702"/>
    </source>
</evidence>
<dbReference type="GO" id="GO:0006780">
    <property type="term" value="P:uroporphyrinogen III biosynthetic process"/>
    <property type="evidence" value="ECO:0007669"/>
    <property type="project" value="InterPro"/>
</dbReference>
<feature type="domain" description="Tetrapyrrole biosynthesis uroporphyrinogen III synthase" evidence="9">
    <location>
        <begin position="32"/>
        <end position="237"/>
    </location>
</feature>
<dbReference type="AlphaFoldDB" id="A0A0F9G7V2"/>
<dbReference type="Gene3D" id="3.40.50.10090">
    <property type="match status" value="2"/>
</dbReference>
<evidence type="ECO:0000259" key="9">
    <source>
        <dbReference type="Pfam" id="PF02602"/>
    </source>
</evidence>